<dbReference type="AlphaFoldDB" id="A0A1I2S165"/>
<feature type="transmembrane region" description="Helical" evidence="8">
    <location>
        <begin position="207"/>
        <end position="224"/>
    </location>
</feature>
<keyword evidence="7 8" id="KW-0472">Membrane</keyword>
<dbReference type="InterPro" id="IPR011606">
    <property type="entry name" value="Brnchd-chn_aa_trnsp_permease"/>
</dbReference>
<evidence type="ECO:0000256" key="8">
    <source>
        <dbReference type="SAM" id="Phobius"/>
    </source>
</evidence>
<keyword evidence="5 8" id="KW-0812">Transmembrane</keyword>
<feature type="transmembrane region" description="Helical" evidence="8">
    <location>
        <begin position="158"/>
        <end position="176"/>
    </location>
</feature>
<proteinExistence type="inferred from homology"/>
<evidence type="ECO:0000256" key="5">
    <source>
        <dbReference type="ARBA" id="ARBA00022692"/>
    </source>
</evidence>
<name>A0A1I2S165_9BACL</name>
<evidence type="ECO:0000256" key="2">
    <source>
        <dbReference type="ARBA" id="ARBA00010735"/>
    </source>
</evidence>
<feature type="transmembrane region" description="Helical" evidence="8">
    <location>
        <begin position="58"/>
        <end position="82"/>
    </location>
</feature>
<gene>
    <name evidence="9" type="ORF">SAMN02982927_01786</name>
</gene>
<dbReference type="RefSeq" id="WP_093672350.1">
    <property type="nucleotide sequence ID" value="NZ_FOOY01000011.1"/>
</dbReference>
<accession>A0A1I2S165</accession>
<keyword evidence="10" id="KW-1185">Reference proteome</keyword>
<dbReference type="PANTHER" id="PTHR34979">
    <property type="entry name" value="INNER MEMBRANE PROTEIN YGAZ"/>
    <property type="match status" value="1"/>
</dbReference>
<evidence type="ECO:0000256" key="1">
    <source>
        <dbReference type="ARBA" id="ARBA00004651"/>
    </source>
</evidence>
<comment type="similarity">
    <text evidence="2">Belongs to the AzlC family.</text>
</comment>
<comment type="subcellular location">
    <subcellularLocation>
        <location evidence="1">Cell membrane</location>
        <topology evidence="1">Multi-pass membrane protein</topology>
    </subcellularLocation>
</comment>
<evidence type="ECO:0000256" key="6">
    <source>
        <dbReference type="ARBA" id="ARBA00022989"/>
    </source>
</evidence>
<evidence type="ECO:0000256" key="3">
    <source>
        <dbReference type="ARBA" id="ARBA00022448"/>
    </source>
</evidence>
<dbReference type="Pfam" id="PF03591">
    <property type="entry name" value="AzlC"/>
    <property type="match status" value="1"/>
</dbReference>
<feature type="transmembrane region" description="Helical" evidence="8">
    <location>
        <begin position="183"/>
        <end position="201"/>
    </location>
</feature>
<sequence length="231" mass="24166">MLHRKKSALKTAGAEALPLAIAIAAYGMSYGVLATQVNFTLLTTVAMSVFVFSGSAQLVAVAMLAGGAGTASVLLTVILLNLRNLLYGAALSEGLAPAKKWTRLLAFGISDEPFVLASARFKKVGPDPFYFAVVAGIFYIAWILAALFGALIGNQLDPQKWGLDLAFPATFAALLVPGLKGKPVIGTALAAVVIALVLEFIKPGNELTIIMTGLFAPLVGLYLHKRGRAHA</sequence>
<evidence type="ECO:0000256" key="4">
    <source>
        <dbReference type="ARBA" id="ARBA00022475"/>
    </source>
</evidence>
<dbReference type="EMBL" id="FOOY01000011">
    <property type="protein sequence ID" value="SFG46655.1"/>
    <property type="molecule type" value="Genomic_DNA"/>
</dbReference>
<dbReference type="GO" id="GO:0005886">
    <property type="term" value="C:plasma membrane"/>
    <property type="evidence" value="ECO:0007669"/>
    <property type="project" value="UniProtKB-SubCell"/>
</dbReference>
<dbReference type="OrthoDB" id="3177005at2"/>
<dbReference type="Proteomes" id="UP000198752">
    <property type="component" value="Unassembled WGS sequence"/>
</dbReference>
<keyword evidence="4" id="KW-1003">Cell membrane</keyword>
<protein>
    <submittedName>
        <fullName evidence="9">4-azaleucine resistance probable transporter AzlC</fullName>
    </submittedName>
</protein>
<keyword evidence="3" id="KW-0813">Transport</keyword>
<evidence type="ECO:0000313" key="10">
    <source>
        <dbReference type="Proteomes" id="UP000198752"/>
    </source>
</evidence>
<dbReference type="PANTHER" id="PTHR34979:SF1">
    <property type="entry name" value="INNER MEMBRANE PROTEIN YGAZ"/>
    <property type="match status" value="1"/>
</dbReference>
<keyword evidence="6 8" id="KW-1133">Transmembrane helix</keyword>
<reference evidence="10" key="1">
    <citation type="submission" date="2016-10" db="EMBL/GenBank/DDBJ databases">
        <authorList>
            <person name="Varghese N."/>
            <person name="Submissions S."/>
        </authorList>
    </citation>
    <scope>NUCLEOTIDE SEQUENCE [LARGE SCALE GENOMIC DNA]</scope>
    <source>
        <strain evidence="10">ATCC 700379</strain>
    </source>
</reference>
<evidence type="ECO:0000256" key="7">
    <source>
        <dbReference type="ARBA" id="ARBA00023136"/>
    </source>
</evidence>
<evidence type="ECO:0000313" key="9">
    <source>
        <dbReference type="EMBL" id="SFG46655.1"/>
    </source>
</evidence>
<organism evidence="9 10">
    <name type="scientific">Sporolactobacillus nakayamae</name>
    <dbReference type="NCBI Taxonomy" id="269670"/>
    <lineage>
        <taxon>Bacteria</taxon>
        <taxon>Bacillati</taxon>
        <taxon>Bacillota</taxon>
        <taxon>Bacilli</taxon>
        <taxon>Bacillales</taxon>
        <taxon>Sporolactobacillaceae</taxon>
        <taxon>Sporolactobacillus</taxon>
    </lineage>
</organism>
<dbReference type="GO" id="GO:1903785">
    <property type="term" value="P:L-valine transmembrane transport"/>
    <property type="evidence" value="ECO:0007669"/>
    <property type="project" value="TreeGrafter"/>
</dbReference>
<feature type="transmembrane region" description="Helical" evidence="8">
    <location>
        <begin position="129"/>
        <end position="152"/>
    </location>
</feature>
<dbReference type="STRING" id="269670.SAMN02982927_01786"/>